<organism evidence="1 2">
    <name type="scientific">Massilia terrae</name>
    <dbReference type="NCBI Taxonomy" id="1811224"/>
    <lineage>
        <taxon>Bacteria</taxon>
        <taxon>Pseudomonadati</taxon>
        <taxon>Pseudomonadota</taxon>
        <taxon>Betaproteobacteria</taxon>
        <taxon>Burkholderiales</taxon>
        <taxon>Oxalobacteraceae</taxon>
        <taxon>Telluria group</taxon>
        <taxon>Massilia</taxon>
    </lineage>
</organism>
<accession>A0ABT2CSD7</accession>
<sequence>MIGKYKQVAIDDAGAGMVLADEVCDHQGKVLLAKGATLSDTLLVALRRRGVESVRIEDGGISAEELEAERERVAARLAQLFRKPHGGAADALLRAQVEAYRAGQLQ</sequence>
<gene>
    <name evidence="1" type="ORF">NX778_02265</name>
</gene>
<comment type="caution">
    <text evidence="1">The sequence shown here is derived from an EMBL/GenBank/DDBJ whole genome shotgun (WGS) entry which is preliminary data.</text>
</comment>
<proteinExistence type="predicted"/>
<reference evidence="1 2" key="1">
    <citation type="submission" date="2022-08" db="EMBL/GenBank/DDBJ databases">
        <title>Reclassification of Massilia species as members of the genera Telluria, Duganella, Pseudoduganella, Mokoshia gen. nov. and Zemynaea gen. nov. using orthogonal and non-orthogonal genome-based approaches.</title>
        <authorList>
            <person name="Bowman J.P."/>
        </authorList>
    </citation>
    <scope>NUCLEOTIDE SEQUENCE [LARGE SCALE GENOMIC DNA]</scope>
    <source>
        <strain evidence="1 2">JCM 31606</strain>
    </source>
</reference>
<protein>
    <submittedName>
        <fullName evidence="1">Uncharacterized protein</fullName>
    </submittedName>
</protein>
<dbReference type="EMBL" id="JANUGU010000001">
    <property type="protein sequence ID" value="MCS0656881.1"/>
    <property type="molecule type" value="Genomic_DNA"/>
</dbReference>
<evidence type="ECO:0000313" key="1">
    <source>
        <dbReference type="EMBL" id="MCS0656881.1"/>
    </source>
</evidence>
<dbReference type="Proteomes" id="UP001204621">
    <property type="component" value="Unassembled WGS sequence"/>
</dbReference>
<name>A0ABT2CSD7_9BURK</name>
<dbReference type="RefSeq" id="WP_258810052.1">
    <property type="nucleotide sequence ID" value="NZ_JANUGU010000001.1"/>
</dbReference>
<keyword evidence="2" id="KW-1185">Reference proteome</keyword>
<evidence type="ECO:0000313" key="2">
    <source>
        <dbReference type="Proteomes" id="UP001204621"/>
    </source>
</evidence>